<dbReference type="Pfam" id="PF11945">
    <property type="entry name" value="WASH_WAHD"/>
    <property type="match status" value="1"/>
</dbReference>
<protein>
    <submittedName>
        <fullName evidence="6">Wash complex subunit 1</fullName>
    </submittedName>
</protein>
<feature type="compositionally biased region" description="Low complexity" evidence="4">
    <location>
        <begin position="271"/>
        <end position="282"/>
    </location>
</feature>
<dbReference type="GO" id="GO:0005769">
    <property type="term" value="C:early endosome"/>
    <property type="evidence" value="ECO:0007669"/>
    <property type="project" value="InterPro"/>
</dbReference>
<evidence type="ECO:0000256" key="1">
    <source>
        <dbReference type="ARBA" id="ARBA00005602"/>
    </source>
</evidence>
<dbReference type="GO" id="GO:0043014">
    <property type="term" value="F:alpha-tubulin binding"/>
    <property type="evidence" value="ECO:0007669"/>
    <property type="project" value="InterPro"/>
</dbReference>
<gene>
    <name evidence="6" type="ORF">M0811_14002</name>
</gene>
<dbReference type="PANTHER" id="PTHR23331:SF1">
    <property type="entry name" value="WASH COMPLEX SUBUNIT 1"/>
    <property type="match status" value="1"/>
</dbReference>
<dbReference type="GO" id="GO:0006887">
    <property type="term" value="P:exocytosis"/>
    <property type="evidence" value="ECO:0007669"/>
    <property type="project" value="TreeGrafter"/>
</dbReference>
<feature type="compositionally biased region" description="Pro residues" evidence="4">
    <location>
        <begin position="313"/>
        <end position="332"/>
    </location>
</feature>
<dbReference type="GO" id="GO:0043015">
    <property type="term" value="F:gamma-tubulin binding"/>
    <property type="evidence" value="ECO:0007669"/>
    <property type="project" value="TreeGrafter"/>
</dbReference>
<dbReference type="GO" id="GO:0034314">
    <property type="term" value="P:Arp2/3 complex-mediated actin nucleation"/>
    <property type="evidence" value="ECO:0007669"/>
    <property type="project" value="InterPro"/>
</dbReference>
<dbReference type="PANTHER" id="PTHR23331">
    <property type="entry name" value="CXYORF1"/>
    <property type="match status" value="1"/>
</dbReference>
<keyword evidence="2" id="KW-0009">Actin-binding</keyword>
<comment type="caution">
    <text evidence="6">The sequence shown here is derived from an EMBL/GenBank/DDBJ whole genome shotgun (WGS) entry which is preliminary data.</text>
</comment>
<evidence type="ECO:0000259" key="5">
    <source>
        <dbReference type="PROSITE" id="PS51082"/>
    </source>
</evidence>
<dbReference type="CDD" id="cd21762">
    <property type="entry name" value="WH2"/>
    <property type="match status" value="1"/>
</dbReference>
<accession>A0A9Q0LXB4</accession>
<dbReference type="InterPro" id="IPR028290">
    <property type="entry name" value="WASH1"/>
</dbReference>
<feature type="compositionally biased region" description="Acidic residues" evidence="4">
    <location>
        <begin position="426"/>
        <end position="441"/>
    </location>
</feature>
<evidence type="ECO:0000256" key="4">
    <source>
        <dbReference type="SAM" id="MobiDB-lite"/>
    </source>
</evidence>
<dbReference type="GO" id="GO:0032456">
    <property type="term" value="P:endocytic recycling"/>
    <property type="evidence" value="ECO:0007669"/>
    <property type="project" value="TreeGrafter"/>
</dbReference>
<dbReference type="PROSITE" id="PS51082">
    <property type="entry name" value="WH2"/>
    <property type="match status" value="1"/>
</dbReference>
<proteinExistence type="inferred from homology"/>
<name>A0A9Q0LXB4_ANAIG</name>
<dbReference type="InterPro" id="IPR003124">
    <property type="entry name" value="WH2_dom"/>
</dbReference>
<feature type="region of interest" description="Disordered" evidence="4">
    <location>
        <begin position="269"/>
        <end position="340"/>
    </location>
</feature>
<dbReference type="InterPro" id="IPR021854">
    <property type="entry name" value="WASH1_WAHD"/>
</dbReference>
<dbReference type="OMA" id="SMDSPYE"/>
<feature type="coiled-coil region" evidence="3">
    <location>
        <begin position="40"/>
        <end position="74"/>
    </location>
</feature>
<comment type="similarity">
    <text evidence="1">Belongs to the WASH1 family.</text>
</comment>
<dbReference type="EMBL" id="JAPDFW010000008">
    <property type="protein sequence ID" value="KAJ5080557.1"/>
    <property type="molecule type" value="Genomic_DNA"/>
</dbReference>
<feature type="domain" description="WH2" evidence="5">
    <location>
        <begin position="347"/>
        <end position="364"/>
    </location>
</feature>
<evidence type="ECO:0000313" key="6">
    <source>
        <dbReference type="EMBL" id="KAJ5080557.1"/>
    </source>
</evidence>
<dbReference type="OrthoDB" id="307871at2759"/>
<organism evidence="6 7">
    <name type="scientific">Anaeramoeba ignava</name>
    <name type="common">Anaerobic marine amoeba</name>
    <dbReference type="NCBI Taxonomy" id="1746090"/>
    <lineage>
        <taxon>Eukaryota</taxon>
        <taxon>Metamonada</taxon>
        <taxon>Anaeramoebidae</taxon>
        <taxon>Anaeramoeba</taxon>
    </lineage>
</organism>
<dbReference type="GO" id="GO:0042147">
    <property type="term" value="P:retrograde transport, endosome to Golgi"/>
    <property type="evidence" value="ECO:0007669"/>
    <property type="project" value="TreeGrafter"/>
</dbReference>
<evidence type="ECO:0000256" key="3">
    <source>
        <dbReference type="SAM" id="Coils"/>
    </source>
</evidence>
<dbReference type="GO" id="GO:0003779">
    <property type="term" value="F:actin binding"/>
    <property type="evidence" value="ECO:0007669"/>
    <property type="project" value="UniProtKB-KW"/>
</dbReference>
<evidence type="ECO:0000313" key="7">
    <source>
        <dbReference type="Proteomes" id="UP001149090"/>
    </source>
</evidence>
<dbReference type="GO" id="GO:0055037">
    <property type="term" value="C:recycling endosome"/>
    <property type="evidence" value="ECO:0007669"/>
    <property type="project" value="TreeGrafter"/>
</dbReference>
<dbReference type="SMART" id="SM00246">
    <property type="entry name" value="WH2"/>
    <property type="match status" value="1"/>
</dbReference>
<feature type="region of interest" description="Disordered" evidence="4">
    <location>
        <begin position="401"/>
        <end position="441"/>
    </location>
</feature>
<feature type="region of interest" description="Disordered" evidence="4">
    <location>
        <begin position="359"/>
        <end position="382"/>
    </location>
</feature>
<keyword evidence="3" id="KW-0175">Coiled coil</keyword>
<dbReference type="AlphaFoldDB" id="A0A9Q0LXB4"/>
<dbReference type="Proteomes" id="UP001149090">
    <property type="component" value="Unassembled WGS sequence"/>
</dbReference>
<keyword evidence="7" id="KW-1185">Reference proteome</keyword>
<evidence type="ECO:0000256" key="2">
    <source>
        <dbReference type="ARBA" id="ARBA00023203"/>
    </source>
</evidence>
<reference evidence="6" key="1">
    <citation type="submission" date="2022-10" db="EMBL/GenBank/DDBJ databases">
        <title>Novel sulphate-reducing endosymbionts in the free-living metamonad Anaeramoeba.</title>
        <authorList>
            <person name="Jerlstrom-Hultqvist J."/>
            <person name="Cepicka I."/>
            <person name="Gallot-Lavallee L."/>
            <person name="Salas-Leiva D."/>
            <person name="Curtis B.A."/>
            <person name="Zahonova K."/>
            <person name="Pipaliya S."/>
            <person name="Dacks J."/>
            <person name="Roger A.J."/>
        </authorList>
    </citation>
    <scope>NUCLEOTIDE SEQUENCE</scope>
    <source>
        <strain evidence="6">BMAN</strain>
    </source>
</reference>
<dbReference type="GO" id="GO:0071203">
    <property type="term" value="C:WASH complex"/>
    <property type="evidence" value="ECO:0007669"/>
    <property type="project" value="InterPro"/>
</dbReference>
<dbReference type="GO" id="GO:0005829">
    <property type="term" value="C:cytosol"/>
    <property type="evidence" value="ECO:0007669"/>
    <property type="project" value="GOC"/>
</dbReference>
<feature type="compositionally biased region" description="Pro residues" evidence="4">
    <location>
        <begin position="288"/>
        <end position="303"/>
    </location>
</feature>
<sequence>MTNAQAYDVPLIPHTLSQTQAIISTCESLEFLGTVVNEVFAKINNRISEEKNKLVSINNRISEAKNKIEALGKSTDSITVFSSSKYPAKSDLPHYQTIYNEAEKKTANFSEVHLTEETVPVLIPLEQITKMNIKKDLKKQEKIQKHQGLGRLPTTLRFVSNFLLFNSSENPYREYKLIDNLLGPTAEMSLVDKQNIMNLAEAPTTLIDRDSLPELNRLTHIYIPTAKEAPIDNLPTTLELVNIANNVSFSGIISQTSIAPTAFEGNLSAMSNSTNQTNSNTEKTNEELPPPPFLENDLPPPPIDNQTMNISGGPPPPIGIPPPPTGGPPPPLDNSGNPSYVPEITTERADLLAAIRKGTELKKASNRPLPKTSIKKKADSPPSIVDELVNHLQIRRVGISGHLGDLPENSNPIFGHQTPLDRLELSDDADERNDDNPEDWD</sequence>